<evidence type="ECO:0000313" key="3">
    <source>
        <dbReference type="Proteomes" id="UP000000305"/>
    </source>
</evidence>
<sequence length="278" mass="31454">MNRLSLTQGLNEAEIRLEARLRAEYAGGFMSATEKFEAQPKLDRPQNHHGESANLAVPGPEYTPQVIPTDRVNAYQAQLQQRELETRSLRDPCLNLERETDRLTESKEAGAELVRMKEEKLEQDRMKLDEQRAIVVKESEALVREFSAQRLQQRELSVKQEPLERETLEKYARTTQELLKSRPARTGSTSPAPVWAPGPSKASIAVYLEETHAGGLSLKNESAACPSANAEFRSKESLAAVLARFWLDFQPKQPVMKERLSHEEEGPRFPTMTTEVAE</sequence>
<dbReference type="Proteomes" id="UP000000305">
    <property type="component" value="Unassembled WGS sequence"/>
</dbReference>
<name>E9I789_DAPPU</name>
<dbReference type="AlphaFoldDB" id="E9I789"/>
<evidence type="ECO:0000256" key="1">
    <source>
        <dbReference type="SAM" id="MobiDB-lite"/>
    </source>
</evidence>
<proteinExistence type="predicted"/>
<accession>E9I789</accession>
<feature type="compositionally biased region" description="Basic and acidic residues" evidence="1">
    <location>
        <begin position="257"/>
        <end position="267"/>
    </location>
</feature>
<dbReference type="EMBL" id="GL737053">
    <property type="protein sequence ID" value="EFX60141.1"/>
    <property type="molecule type" value="Genomic_DNA"/>
</dbReference>
<feature type="region of interest" description="Disordered" evidence="1">
    <location>
        <begin position="257"/>
        <end position="278"/>
    </location>
</feature>
<dbReference type="InParanoid" id="E9I789"/>
<dbReference type="KEGG" id="dpx:DAPPUDRAFT_345187"/>
<dbReference type="HOGENOM" id="CLU_1002063_0_0_1"/>
<gene>
    <name evidence="2" type="ORF">DAPPUDRAFT_345187</name>
</gene>
<evidence type="ECO:0000313" key="2">
    <source>
        <dbReference type="EMBL" id="EFX60141.1"/>
    </source>
</evidence>
<feature type="region of interest" description="Disordered" evidence="1">
    <location>
        <begin position="38"/>
        <end position="60"/>
    </location>
</feature>
<organism evidence="2 3">
    <name type="scientific">Daphnia pulex</name>
    <name type="common">Water flea</name>
    <dbReference type="NCBI Taxonomy" id="6669"/>
    <lineage>
        <taxon>Eukaryota</taxon>
        <taxon>Metazoa</taxon>
        <taxon>Ecdysozoa</taxon>
        <taxon>Arthropoda</taxon>
        <taxon>Crustacea</taxon>
        <taxon>Branchiopoda</taxon>
        <taxon>Diplostraca</taxon>
        <taxon>Cladocera</taxon>
        <taxon>Anomopoda</taxon>
        <taxon>Daphniidae</taxon>
        <taxon>Daphnia</taxon>
    </lineage>
</organism>
<feature type="compositionally biased region" description="Basic and acidic residues" evidence="1">
    <location>
        <begin position="38"/>
        <end position="51"/>
    </location>
</feature>
<protein>
    <submittedName>
        <fullName evidence="2">Uncharacterized protein</fullName>
    </submittedName>
</protein>
<reference evidence="2 3" key="1">
    <citation type="journal article" date="2011" name="Science">
        <title>The ecoresponsive genome of Daphnia pulex.</title>
        <authorList>
            <person name="Colbourne J.K."/>
            <person name="Pfrender M.E."/>
            <person name="Gilbert D."/>
            <person name="Thomas W.K."/>
            <person name="Tucker A."/>
            <person name="Oakley T.H."/>
            <person name="Tokishita S."/>
            <person name="Aerts A."/>
            <person name="Arnold G.J."/>
            <person name="Basu M.K."/>
            <person name="Bauer D.J."/>
            <person name="Caceres C.E."/>
            <person name="Carmel L."/>
            <person name="Casola C."/>
            <person name="Choi J.H."/>
            <person name="Detter J.C."/>
            <person name="Dong Q."/>
            <person name="Dusheyko S."/>
            <person name="Eads B.D."/>
            <person name="Frohlich T."/>
            <person name="Geiler-Samerotte K.A."/>
            <person name="Gerlach D."/>
            <person name="Hatcher P."/>
            <person name="Jogdeo S."/>
            <person name="Krijgsveld J."/>
            <person name="Kriventseva E.V."/>
            <person name="Kultz D."/>
            <person name="Laforsch C."/>
            <person name="Lindquist E."/>
            <person name="Lopez J."/>
            <person name="Manak J.R."/>
            <person name="Muller J."/>
            <person name="Pangilinan J."/>
            <person name="Patwardhan R.P."/>
            <person name="Pitluck S."/>
            <person name="Pritham E.J."/>
            <person name="Rechtsteiner A."/>
            <person name="Rho M."/>
            <person name="Rogozin I.B."/>
            <person name="Sakarya O."/>
            <person name="Salamov A."/>
            <person name="Schaack S."/>
            <person name="Shapiro H."/>
            <person name="Shiga Y."/>
            <person name="Skalitzky C."/>
            <person name="Smith Z."/>
            <person name="Souvorov A."/>
            <person name="Sung W."/>
            <person name="Tang Z."/>
            <person name="Tsuchiya D."/>
            <person name="Tu H."/>
            <person name="Vos H."/>
            <person name="Wang M."/>
            <person name="Wolf Y.I."/>
            <person name="Yamagata H."/>
            <person name="Yamada T."/>
            <person name="Ye Y."/>
            <person name="Shaw J.R."/>
            <person name="Andrews J."/>
            <person name="Crease T.J."/>
            <person name="Tang H."/>
            <person name="Lucas S.M."/>
            <person name="Robertson H.M."/>
            <person name="Bork P."/>
            <person name="Koonin E.V."/>
            <person name="Zdobnov E.M."/>
            <person name="Grigoriev I.V."/>
            <person name="Lynch M."/>
            <person name="Boore J.L."/>
        </authorList>
    </citation>
    <scope>NUCLEOTIDE SEQUENCE [LARGE SCALE GENOMIC DNA]</scope>
</reference>
<keyword evidence="3" id="KW-1185">Reference proteome</keyword>